<dbReference type="Proteomes" id="UP001596548">
    <property type="component" value="Unassembled WGS sequence"/>
</dbReference>
<sequence>MRLFVTGGAGFVGSHFVRAILADRLPGLQGASVTVLDKLAYAGSFTNLGPVAESGRLDFVPADVADAAVVRPALRGHDVVVHFASTRSGADVPGVEALLAAARSGDIARFVHISTDEVYGSIDHGAWTERSPLSPTTPGAAAQAGADLMALAHHRTYGLPVVVTRAGATYGPYQDPAETLPRLVTELLDGRTARLPGDGIRVRDWLHVDDHCHGIALALLKGRAGDVYHIGGSVELADRDLAGLILEHLGRPGDHIEPLDDGKPHDHRHALDDDKIRRELGWRPRIEFSSGLADTIRWYADHPSWWRPLLPG</sequence>
<dbReference type="EC" id="4.2.1.46" evidence="2"/>
<keyword evidence="3" id="KW-1185">Reference proteome</keyword>
<dbReference type="PANTHER" id="PTHR43000">
    <property type="entry name" value="DTDP-D-GLUCOSE 4,6-DEHYDRATASE-RELATED"/>
    <property type="match status" value="1"/>
</dbReference>
<accession>A0ABW2HT92</accession>
<feature type="domain" description="NAD(P)-binding" evidence="1">
    <location>
        <begin position="4"/>
        <end position="294"/>
    </location>
</feature>
<name>A0ABW2HT92_9ACTN</name>
<dbReference type="InterPro" id="IPR036291">
    <property type="entry name" value="NAD(P)-bd_dom_sf"/>
</dbReference>
<dbReference type="InterPro" id="IPR016040">
    <property type="entry name" value="NAD(P)-bd_dom"/>
</dbReference>
<dbReference type="Gene3D" id="3.90.25.10">
    <property type="entry name" value="UDP-galactose 4-epimerase, domain 1"/>
    <property type="match status" value="1"/>
</dbReference>
<dbReference type="EMBL" id="JBHTBJ010000006">
    <property type="protein sequence ID" value="MFC7274730.1"/>
    <property type="molecule type" value="Genomic_DNA"/>
</dbReference>
<reference evidence="3" key="1">
    <citation type="journal article" date="2019" name="Int. J. Syst. Evol. Microbiol.">
        <title>The Global Catalogue of Microorganisms (GCM) 10K type strain sequencing project: providing services to taxonomists for standard genome sequencing and annotation.</title>
        <authorList>
            <consortium name="The Broad Institute Genomics Platform"/>
            <consortium name="The Broad Institute Genome Sequencing Center for Infectious Disease"/>
            <person name="Wu L."/>
            <person name="Ma J."/>
        </authorList>
    </citation>
    <scope>NUCLEOTIDE SEQUENCE [LARGE SCALE GENOMIC DNA]</scope>
    <source>
        <strain evidence="3">XZYJT-10</strain>
    </source>
</reference>
<dbReference type="Gene3D" id="3.40.50.720">
    <property type="entry name" value="NAD(P)-binding Rossmann-like Domain"/>
    <property type="match status" value="1"/>
</dbReference>
<proteinExistence type="predicted"/>
<dbReference type="RefSeq" id="WP_378966995.1">
    <property type="nucleotide sequence ID" value="NZ_JBHTBJ010000006.1"/>
</dbReference>
<keyword evidence="2" id="KW-0456">Lyase</keyword>
<dbReference type="SUPFAM" id="SSF51735">
    <property type="entry name" value="NAD(P)-binding Rossmann-fold domains"/>
    <property type="match status" value="1"/>
</dbReference>
<dbReference type="GO" id="GO:0008460">
    <property type="term" value="F:dTDP-glucose 4,6-dehydratase activity"/>
    <property type="evidence" value="ECO:0007669"/>
    <property type="project" value="UniProtKB-EC"/>
</dbReference>
<organism evidence="2 3">
    <name type="scientific">Paractinoplanes rhizophilus</name>
    <dbReference type="NCBI Taxonomy" id="1416877"/>
    <lineage>
        <taxon>Bacteria</taxon>
        <taxon>Bacillati</taxon>
        <taxon>Actinomycetota</taxon>
        <taxon>Actinomycetes</taxon>
        <taxon>Micromonosporales</taxon>
        <taxon>Micromonosporaceae</taxon>
        <taxon>Paractinoplanes</taxon>
    </lineage>
</organism>
<evidence type="ECO:0000313" key="3">
    <source>
        <dbReference type="Proteomes" id="UP001596548"/>
    </source>
</evidence>
<evidence type="ECO:0000259" key="1">
    <source>
        <dbReference type="Pfam" id="PF16363"/>
    </source>
</evidence>
<gene>
    <name evidence="2" type="ORF">ACFQS1_12110</name>
</gene>
<evidence type="ECO:0000313" key="2">
    <source>
        <dbReference type="EMBL" id="MFC7274730.1"/>
    </source>
</evidence>
<dbReference type="Pfam" id="PF16363">
    <property type="entry name" value="GDP_Man_Dehyd"/>
    <property type="match status" value="1"/>
</dbReference>
<comment type="caution">
    <text evidence="2">The sequence shown here is derived from an EMBL/GenBank/DDBJ whole genome shotgun (WGS) entry which is preliminary data.</text>
</comment>
<protein>
    <submittedName>
        <fullName evidence="2">dTDP-glucose 4,6-dehydratase</fullName>
        <ecNumber evidence="2">4.2.1.46</ecNumber>
    </submittedName>
</protein>